<dbReference type="GO" id="GO:2000143">
    <property type="term" value="P:negative regulation of DNA-templated transcription initiation"/>
    <property type="evidence" value="ECO:0007669"/>
    <property type="project" value="TreeGrafter"/>
</dbReference>
<keyword evidence="2 7" id="KW-0963">Cytoplasm</keyword>
<gene>
    <name evidence="7 9" type="primary">mraZ</name>
    <name evidence="9" type="ORF">GCM10008179_04730</name>
</gene>
<evidence type="ECO:0000256" key="4">
    <source>
        <dbReference type="ARBA" id="ARBA00023015"/>
    </source>
</evidence>
<evidence type="ECO:0000256" key="3">
    <source>
        <dbReference type="ARBA" id="ARBA00022737"/>
    </source>
</evidence>
<comment type="similarity">
    <text evidence="7">Belongs to the MraZ family.</text>
</comment>
<evidence type="ECO:0000256" key="6">
    <source>
        <dbReference type="ARBA" id="ARBA00023163"/>
    </source>
</evidence>
<feature type="domain" description="SpoVT-AbrB" evidence="8">
    <location>
        <begin position="11"/>
        <end position="56"/>
    </location>
</feature>
<dbReference type="InterPro" id="IPR007159">
    <property type="entry name" value="SpoVT-AbrB_dom"/>
</dbReference>
<evidence type="ECO:0000256" key="2">
    <source>
        <dbReference type="ARBA" id="ARBA00022490"/>
    </source>
</evidence>
<evidence type="ECO:0000256" key="5">
    <source>
        <dbReference type="ARBA" id="ARBA00023125"/>
    </source>
</evidence>
<dbReference type="HAMAP" id="MF_01008">
    <property type="entry name" value="MraZ"/>
    <property type="match status" value="1"/>
</dbReference>
<dbReference type="EMBL" id="BSFI01000002">
    <property type="protein sequence ID" value="GLK66835.1"/>
    <property type="molecule type" value="Genomic_DNA"/>
</dbReference>
<evidence type="ECO:0000256" key="7">
    <source>
        <dbReference type="HAMAP-Rule" id="MF_01008"/>
    </source>
</evidence>
<organism evidence="9 10">
    <name type="scientific">Hansschlegelia plantiphila</name>
    <dbReference type="NCBI Taxonomy" id="374655"/>
    <lineage>
        <taxon>Bacteria</taxon>
        <taxon>Pseudomonadati</taxon>
        <taxon>Pseudomonadota</taxon>
        <taxon>Alphaproteobacteria</taxon>
        <taxon>Hyphomicrobiales</taxon>
        <taxon>Methylopilaceae</taxon>
        <taxon>Hansschlegelia</taxon>
    </lineage>
</organism>
<reference evidence="9" key="1">
    <citation type="journal article" date="2014" name="Int. J. Syst. Evol. Microbiol.">
        <title>Complete genome sequence of Corynebacterium casei LMG S-19264T (=DSM 44701T), isolated from a smear-ripened cheese.</title>
        <authorList>
            <consortium name="US DOE Joint Genome Institute (JGI-PGF)"/>
            <person name="Walter F."/>
            <person name="Albersmeier A."/>
            <person name="Kalinowski J."/>
            <person name="Ruckert C."/>
        </authorList>
    </citation>
    <scope>NUCLEOTIDE SEQUENCE</scope>
    <source>
        <strain evidence="9">VKM B-2347</strain>
    </source>
</reference>
<protein>
    <recommendedName>
        <fullName evidence="1 7">Transcriptional regulator MraZ</fullName>
    </recommendedName>
</protein>
<keyword evidence="10" id="KW-1185">Reference proteome</keyword>
<dbReference type="GO" id="GO:0005737">
    <property type="term" value="C:cytoplasm"/>
    <property type="evidence" value="ECO:0007669"/>
    <property type="project" value="UniProtKB-UniRule"/>
</dbReference>
<dbReference type="Gene3D" id="3.40.1550.20">
    <property type="entry name" value="Transcriptional regulator MraZ domain"/>
    <property type="match status" value="1"/>
</dbReference>
<accession>A0A9W6MUM2</accession>
<dbReference type="InterPro" id="IPR038619">
    <property type="entry name" value="MraZ_sf"/>
</dbReference>
<dbReference type="InterPro" id="IPR020603">
    <property type="entry name" value="MraZ_dom"/>
</dbReference>
<comment type="subunit">
    <text evidence="7">Forms oligomers.</text>
</comment>
<dbReference type="InterPro" id="IPR035642">
    <property type="entry name" value="MraZ_N"/>
</dbReference>
<dbReference type="PANTHER" id="PTHR34701:SF1">
    <property type="entry name" value="TRANSCRIPTIONAL REGULATOR MRAZ"/>
    <property type="match status" value="1"/>
</dbReference>
<dbReference type="InterPro" id="IPR037914">
    <property type="entry name" value="SpoVT-AbrB_sf"/>
</dbReference>
<dbReference type="GO" id="GO:0009295">
    <property type="term" value="C:nucleoid"/>
    <property type="evidence" value="ECO:0007669"/>
    <property type="project" value="UniProtKB-SubCell"/>
</dbReference>
<evidence type="ECO:0000313" key="10">
    <source>
        <dbReference type="Proteomes" id="UP001143372"/>
    </source>
</evidence>
<comment type="subcellular location">
    <subcellularLocation>
        <location evidence="7">Cytoplasm</location>
        <location evidence="7">Nucleoid</location>
    </subcellularLocation>
</comment>
<feature type="domain" description="SpoVT-AbrB" evidence="8">
    <location>
        <begin position="87"/>
        <end position="130"/>
    </location>
</feature>
<keyword evidence="3" id="KW-0677">Repeat</keyword>
<keyword evidence="5 7" id="KW-0238">DNA-binding</keyword>
<dbReference type="GO" id="GO:0000976">
    <property type="term" value="F:transcription cis-regulatory region binding"/>
    <property type="evidence" value="ECO:0007669"/>
    <property type="project" value="TreeGrafter"/>
</dbReference>
<dbReference type="SUPFAM" id="SSF89447">
    <property type="entry name" value="AbrB/MazE/MraZ-like"/>
    <property type="match status" value="1"/>
</dbReference>
<dbReference type="PROSITE" id="PS51740">
    <property type="entry name" value="SPOVT_ABRB"/>
    <property type="match status" value="2"/>
</dbReference>
<keyword evidence="6 7" id="KW-0804">Transcription</keyword>
<comment type="caution">
    <text evidence="9">The sequence shown here is derived from an EMBL/GenBank/DDBJ whole genome shotgun (WGS) entry which is preliminary data.</text>
</comment>
<dbReference type="CDD" id="cd16321">
    <property type="entry name" value="MraZ_C"/>
    <property type="match status" value="1"/>
</dbReference>
<dbReference type="Proteomes" id="UP001143372">
    <property type="component" value="Unassembled WGS sequence"/>
</dbReference>
<dbReference type="AlphaFoldDB" id="A0A9W6MUM2"/>
<evidence type="ECO:0000313" key="9">
    <source>
        <dbReference type="EMBL" id="GLK66835.1"/>
    </source>
</evidence>
<evidence type="ECO:0000259" key="8">
    <source>
        <dbReference type="PROSITE" id="PS51740"/>
    </source>
</evidence>
<dbReference type="InterPro" id="IPR003444">
    <property type="entry name" value="MraZ"/>
</dbReference>
<dbReference type="CDD" id="cd16320">
    <property type="entry name" value="MraZ_N"/>
    <property type="match status" value="1"/>
</dbReference>
<reference evidence="9" key="2">
    <citation type="submission" date="2023-01" db="EMBL/GenBank/DDBJ databases">
        <authorList>
            <person name="Sun Q."/>
            <person name="Evtushenko L."/>
        </authorList>
    </citation>
    <scope>NUCLEOTIDE SEQUENCE</scope>
    <source>
        <strain evidence="9">VKM B-2347</strain>
    </source>
</reference>
<dbReference type="GO" id="GO:0003700">
    <property type="term" value="F:DNA-binding transcription factor activity"/>
    <property type="evidence" value="ECO:0007669"/>
    <property type="project" value="UniProtKB-UniRule"/>
</dbReference>
<dbReference type="PANTHER" id="PTHR34701">
    <property type="entry name" value="TRANSCRIPTIONAL REGULATOR MRAZ"/>
    <property type="match status" value="1"/>
</dbReference>
<evidence type="ECO:0000256" key="1">
    <source>
        <dbReference type="ARBA" id="ARBA00013860"/>
    </source>
</evidence>
<proteinExistence type="inferred from homology"/>
<name>A0A9W6MUM2_9HYPH</name>
<sequence length="159" mass="17284">MRGRMDRFVSNFTNRLDAKGRVSIPAPYRATLVRDGFEGLFLHPALDQPALDCGGTALLAEIDQLLGGLSPYSDERDSLSTALLGVSEALKVDGEGRVILTESLKSYAGITDQATFVGHGVKFQIWEPERFRAHLAASRDSLRAFRRRLGMSAAADSAS</sequence>
<dbReference type="Pfam" id="PF02381">
    <property type="entry name" value="MraZ"/>
    <property type="match status" value="1"/>
</dbReference>
<dbReference type="InterPro" id="IPR035644">
    <property type="entry name" value="MraZ_C"/>
</dbReference>
<keyword evidence="4 7" id="KW-0805">Transcription regulation</keyword>